<dbReference type="GO" id="GO:0016705">
    <property type="term" value="F:oxidoreductase activity, acting on paired donors, with incorporation or reduction of molecular oxygen"/>
    <property type="evidence" value="ECO:0007669"/>
    <property type="project" value="InterPro"/>
</dbReference>
<keyword evidence="5" id="KW-0560">Oxidoreductase</keyword>
<dbReference type="AlphaFoldDB" id="A0A9N9G0B3"/>
<comment type="caution">
    <text evidence="9">The sequence shown here is derived from an EMBL/GenBank/DDBJ whole genome shotgun (WGS) entry which is preliminary data.</text>
</comment>
<dbReference type="GO" id="GO:0020037">
    <property type="term" value="F:heme binding"/>
    <property type="evidence" value="ECO:0007669"/>
    <property type="project" value="InterPro"/>
</dbReference>
<evidence type="ECO:0000256" key="2">
    <source>
        <dbReference type="ARBA" id="ARBA00004370"/>
    </source>
</evidence>
<protein>
    <submittedName>
        <fullName evidence="9">2988_t:CDS:1</fullName>
    </submittedName>
</protein>
<evidence type="ECO:0000256" key="1">
    <source>
        <dbReference type="ARBA" id="ARBA00001971"/>
    </source>
</evidence>
<feature type="non-terminal residue" evidence="9">
    <location>
        <position position="408"/>
    </location>
</feature>
<name>A0A9N9G0B3_9GLOM</name>
<dbReference type="Gene3D" id="1.10.630.10">
    <property type="entry name" value="Cytochrome P450"/>
    <property type="match status" value="1"/>
</dbReference>
<dbReference type="PANTHER" id="PTHR24291:SF43">
    <property type="entry name" value="AROMATASE"/>
    <property type="match status" value="1"/>
</dbReference>
<dbReference type="Pfam" id="PF00067">
    <property type="entry name" value="p450"/>
    <property type="match status" value="1"/>
</dbReference>
<evidence type="ECO:0000256" key="3">
    <source>
        <dbReference type="ARBA" id="ARBA00010617"/>
    </source>
</evidence>
<dbReference type="PANTHER" id="PTHR24291">
    <property type="entry name" value="CYTOCHROME P450 FAMILY 4"/>
    <property type="match status" value="1"/>
</dbReference>
<keyword evidence="7" id="KW-0503">Monooxygenase</keyword>
<keyword evidence="8" id="KW-0472">Membrane</keyword>
<proteinExistence type="inferred from homology"/>
<keyword evidence="6" id="KW-0408">Iron</keyword>
<evidence type="ECO:0000256" key="7">
    <source>
        <dbReference type="ARBA" id="ARBA00023033"/>
    </source>
</evidence>
<dbReference type="GO" id="GO:0016020">
    <property type="term" value="C:membrane"/>
    <property type="evidence" value="ECO:0007669"/>
    <property type="project" value="UniProtKB-SubCell"/>
</dbReference>
<dbReference type="InterPro" id="IPR001128">
    <property type="entry name" value="Cyt_P450"/>
</dbReference>
<evidence type="ECO:0000256" key="4">
    <source>
        <dbReference type="ARBA" id="ARBA00022723"/>
    </source>
</evidence>
<dbReference type="GO" id="GO:0005506">
    <property type="term" value="F:iron ion binding"/>
    <property type="evidence" value="ECO:0007669"/>
    <property type="project" value="InterPro"/>
</dbReference>
<dbReference type="InterPro" id="IPR036396">
    <property type="entry name" value="Cyt_P450_sf"/>
</dbReference>
<dbReference type="GO" id="GO:0004497">
    <property type="term" value="F:monooxygenase activity"/>
    <property type="evidence" value="ECO:0007669"/>
    <property type="project" value="UniProtKB-KW"/>
</dbReference>
<evidence type="ECO:0000256" key="5">
    <source>
        <dbReference type="ARBA" id="ARBA00023002"/>
    </source>
</evidence>
<dbReference type="Proteomes" id="UP000789570">
    <property type="component" value="Unassembled WGS sequence"/>
</dbReference>
<dbReference type="EMBL" id="CAJVPQ010001921">
    <property type="protein sequence ID" value="CAG8575711.1"/>
    <property type="molecule type" value="Genomic_DNA"/>
</dbReference>
<dbReference type="SUPFAM" id="SSF48264">
    <property type="entry name" value="Cytochrome P450"/>
    <property type="match status" value="1"/>
</dbReference>
<evidence type="ECO:0000256" key="8">
    <source>
        <dbReference type="ARBA" id="ARBA00023136"/>
    </source>
</evidence>
<sequence>MVSSLIILGSLSFVVLSFLINRIYKPIGYTSIPGPALRLSTRLLMFIQLHFLQTLPEFTEFWCKLYGDTIGVWVNGGYTIVSCDADFVQKILAGTHASNFIARTGNDDGLKAIGMYQKGIIWNNDVPKWTLQRRIFQSGLGSNVREKAFEVATEKTRQEINRIKATARDNNTVPTIDLLNILRHSTLAVTLDVALGIQLDQERSQHLIDSIVEYFKAWEFFLMKPRFIWSLFPLRLYHHKKSISRLQELIRNLVSTLNKQSAPFISQLHENGLTIDEINQCVLEMVLAGTDTSSVSLYYTFILLTENEEIQNQLLDDSRDDSFLESVLRESMRIMPVGPVIIRKALADCDISGTRIQAGTNIVINVARMNRHPKWFEDPLKFNPQRFQQNENLIALSATMGGKGPKSC</sequence>
<keyword evidence="10" id="KW-1185">Reference proteome</keyword>
<accession>A0A9N9G0B3</accession>
<comment type="similarity">
    <text evidence="3">Belongs to the cytochrome P450 family.</text>
</comment>
<comment type="subcellular location">
    <subcellularLocation>
        <location evidence="2">Membrane</location>
    </subcellularLocation>
</comment>
<organism evidence="9 10">
    <name type="scientific">Funneliformis caledonium</name>
    <dbReference type="NCBI Taxonomy" id="1117310"/>
    <lineage>
        <taxon>Eukaryota</taxon>
        <taxon>Fungi</taxon>
        <taxon>Fungi incertae sedis</taxon>
        <taxon>Mucoromycota</taxon>
        <taxon>Glomeromycotina</taxon>
        <taxon>Glomeromycetes</taxon>
        <taxon>Glomerales</taxon>
        <taxon>Glomeraceae</taxon>
        <taxon>Funneliformis</taxon>
    </lineage>
</organism>
<reference evidence="9" key="1">
    <citation type="submission" date="2021-06" db="EMBL/GenBank/DDBJ databases">
        <authorList>
            <person name="Kallberg Y."/>
            <person name="Tangrot J."/>
            <person name="Rosling A."/>
        </authorList>
    </citation>
    <scope>NUCLEOTIDE SEQUENCE</scope>
    <source>
        <strain evidence="9">UK204</strain>
    </source>
</reference>
<dbReference type="InterPro" id="IPR002401">
    <property type="entry name" value="Cyt_P450_E_grp-I"/>
</dbReference>
<gene>
    <name evidence="9" type="ORF">FCALED_LOCUS7327</name>
</gene>
<evidence type="ECO:0000313" key="10">
    <source>
        <dbReference type="Proteomes" id="UP000789570"/>
    </source>
</evidence>
<dbReference type="OrthoDB" id="1470350at2759"/>
<dbReference type="PRINTS" id="PR00463">
    <property type="entry name" value="EP450I"/>
</dbReference>
<evidence type="ECO:0000313" key="9">
    <source>
        <dbReference type="EMBL" id="CAG8575711.1"/>
    </source>
</evidence>
<keyword evidence="4" id="KW-0479">Metal-binding</keyword>
<dbReference type="InterPro" id="IPR050196">
    <property type="entry name" value="Cytochrome_P450_Monoox"/>
</dbReference>
<comment type="cofactor">
    <cofactor evidence="1">
        <name>heme</name>
        <dbReference type="ChEBI" id="CHEBI:30413"/>
    </cofactor>
</comment>
<evidence type="ECO:0000256" key="6">
    <source>
        <dbReference type="ARBA" id="ARBA00023004"/>
    </source>
</evidence>